<keyword evidence="2" id="KW-1185">Reference proteome</keyword>
<name>D9SSI7_CLOC7</name>
<protein>
    <submittedName>
        <fullName evidence="1">Uncharacterized protein</fullName>
    </submittedName>
</protein>
<accession>D9SSI7</accession>
<dbReference type="AlphaFoldDB" id="D9SSI7"/>
<dbReference type="KEGG" id="ccb:Clocel_0814"/>
<sequence length="55" mass="6244">MENPNIVPYFALNLADITPIPDSVINDKNDITVLILLLIHQPAKYSYPHLQLLQC</sequence>
<dbReference type="Proteomes" id="UP000002730">
    <property type="component" value="Chromosome"/>
</dbReference>
<evidence type="ECO:0000313" key="1">
    <source>
        <dbReference type="EMBL" id="ADL50584.1"/>
    </source>
</evidence>
<proteinExistence type="predicted"/>
<organism evidence="1 2">
    <name type="scientific">Clostridium cellulovorans (strain ATCC 35296 / DSM 3052 / OCM 3 / 743B)</name>
    <dbReference type="NCBI Taxonomy" id="573061"/>
    <lineage>
        <taxon>Bacteria</taxon>
        <taxon>Bacillati</taxon>
        <taxon>Bacillota</taxon>
        <taxon>Clostridia</taxon>
        <taxon>Eubacteriales</taxon>
        <taxon>Clostridiaceae</taxon>
        <taxon>Clostridium</taxon>
    </lineage>
</organism>
<dbReference type="HOGENOM" id="CLU_3023935_0_0_9"/>
<evidence type="ECO:0000313" key="2">
    <source>
        <dbReference type="Proteomes" id="UP000002730"/>
    </source>
</evidence>
<dbReference type="EMBL" id="CP002160">
    <property type="protein sequence ID" value="ADL50584.1"/>
    <property type="molecule type" value="Genomic_DNA"/>
</dbReference>
<gene>
    <name evidence="1" type="ordered locus">Clocel_0814</name>
</gene>
<reference evidence="1 2" key="1">
    <citation type="submission" date="2010-08" db="EMBL/GenBank/DDBJ databases">
        <title>Complete sequence of Clostridium cellulovorans 743B.</title>
        <authorList>
            <consortium name="US DOE Joint Genome Institute"/>
            <person name="Lucas S."/>
            <person name="Copeland A."/>
            <person name="Lapidus A."/>
            <person name="Cheng J.-F."/>
            <person name="Bruce D."/>
            <person name="Goodwin L."/>
            <person name="Pitluck S."/>
            <person name="Chertkov O."/>
            <person name="Detter J.C."/>
            <person name="Han C."/>
            <person name="Tapia R."/>
            <person name="Land M."/>
            <person name="Hauser L."/>
            <person name="Chang Y.-J."/>
            <person name="Jeffries C."/>
            <person name="Kyrpides N."/>
            <person name="Ivanova N."/>
            <person name="Mikhailova N."/>
            <person name="Hemme C.L."/>
            <person name="Woyke T."/>
        </authorList>
    </citation>
    <scope>NUCLEOTIDE SEQUENCE [LARGE SCALE GENOMIC DNA]</scope>
    <source>
        <strain evidence="2">ATCC 35296 / DSM 3052 / OCM 3 / 743B</strain>
    </source>
</reference>